<protein>
    <submittedName>
        <fullName evidence="2">Uncharacterized protein</fullName>
    </submittedName>
</protein>
<feature type="region of interest" description="Disordered" evidence="1">
    <location>
        <begin position="1"/>
        <end position="83"/>
    </location>
</feature>
<dbReference type="Proteomes" id="UP000688137">
    <property type="component" value="Unassembled WGS sequence"/>
</dbReference>
<reference evidence="2" key="1">
    <citation type="submission" date="2021-01" db="EMBL/GenBank/DDBJ databases">
        <authorList>
            <consortium name="Genoscope - CEA"/>
            <person name="William W."/>
        </authorList>
    </citation>
    <scope>NUCLEOTIDE SEQUENCE</scope>
</reference>
<evidence type="ECO:0000256" key="1">
    <source>
        <dbReference type="SAM" id="MobiDB-lite"/>
    </source>
</evidence>
<keyword evidence="3" id="KW-1185">Reference proteome</keyword>
<organism evidence="2 3">
    <name type="scientific">Paramecium primaurelia</name>
    <dbReference type="NCBI Taxonomy" id="5886"/>
    <lineage>
        <taxon>Eukaryota</taxon>
        <taxon>Sar</taxon>
        <taxon>Alveolata</taxon>
        <taxon>Ciliophora</taxon>
        <taxon>Intramacronucleata</taxon>
        <taxon>Oligohymenophorea</taxon>
        <taxon>Peniculida</taxon>
        <taxon>Parameciidae</taxon>
        <taxon>Paramecium</taxon>
    </lineage>
</organism>
<accession>A0A8S1L446</accession>
<dbReference type="EMBL" id="CAJJDM010000028">
    <property type="protein sequence ID" value="CAD8059506.1"/>
    <property type="molecule type" value="Genomic_DNA"/>
</dbReference>
<sequence length="251" mass="29947">MQKTISTSDQDYNIVKAENHQDSDEELQEKQEKSSKLVIDDEEELKEVPLEQNEQNNTNIKQEVQQHQQVQKQQAIQQQPNDQPKKVVAQVYPKFIDFDYQDINIKFKPEWKDKRKNPEPNKFEKKTVIEINEPVLYTMNKQKPKHGRSFFTSLFSVDYRYIFIYGGYMYILQLKNDKMFVKSVNSLQRLFKIILKGDQIQLCFINANLDKSKPPNIKSYHFLKGKEQKEKLLMRIRGEINKLGYDFDLMK</sequence>
<evidence type="ECO:0000313" key="2">
    <source>
        <dbReference type="EMBL" id="CAD8059506.1"/>
    </source>
</evidence>
<dbReference type="OMA" id="GGYMYIL"/>
<feature type="compositionally biased region" description="Polar residues" evidence="1">
    <location>
        <begin position="52"/>
        <end position="61"/>
    </location>
</feature>
<dbReference type="AlphaFoldDB" id="A0A8S1L446"/>
<evidence type="ECO:0000313" key="3">
    <source>
        <dbReference type="Proteomes" id="UP000688137"/>
    </source>
</evidence>
<comment type="caution">
    <text evidence="2">The sequence shown here is derived from an EMBL/GenBank/DDBJ whole genome shotgun (WGS) entry which is preliminary data.</text>
</comment>
<feature type="compositionally biased region" description="Polar residues" evidence="1">
    <location>
        <begin position="1"/>
        <end position="11"/>
    </location>
</feature>
<proteinExistence type="predicted"/>
<gene>
    <name evidence="2" type="ORF">PPRIM_AZ9-3.1.T0290024</name>
</gene>
<name>A0A8S1L446_PARPR</name>
<feature type="compositionally biased region" description="Low complexity" evidence="1">
    <location>
        <begin position="62"/>
        <end position="82"/>
    </location>
</feature>
<feature type="compositionally biased region" description="Basic and acidic residues" evidence="1">
    <location>
        <begin position="17"/>
        <end position="39"/>
    </location>
</feature>